<keyword evidence="3 12" id="KW-0240">DNA-directed RNA polymerase</keyword>
<dbReference type="InterPro" id="IPR044893">
    <property type="entry name" value="RNA_pol_Rpb1_clamp_domain"/>
</dbReference>
<reference evidence="15" key="1">
    <citation type="journal article" date="2013" name="Eukaryot. Cell">
        <title>Extremely Reduced Levels of Heterozygosity in the Vertebrate Pathogen Encephalitozoon cuniculi.</title>
        <authorList>
            <person name="Selman M."/>
            <person name="Sak B."/>
            <person name="Kvac M."/>
            <person name="Farinelli L."/>
            <person name="Weiss L.M."/>
            <person name="Corradi N."/>
        </authorList>
    </citation>
    <scope>NUCLEOTIDE SEQUENCE</scope>
</reference>
<dbReference type="SMART" id="SM00663">
    <property type="entry name" value="RPOLA_N"/>
    <property type="match status" value="1"/>
</dbReference>
<feature type="compositionally biased region" description="Basic and acidic residues" evidence="13">
    <location>
        <begin position="1149"/>
        <end position="1158"/>
    </location>
</feature>
<dbReference type="InterPro" id="IPR006592">
    <property type="entry name" value="RNA_pol_N"/>
</dbReference>
<dbReference type="Pfam" id="PF04997">
    <property type="entry name" value="RNA_pol_Rpb1_1"/>
    <property type="match status" value="1"/>
</dbReference>
<keyword evidence="9 12" id="KW-0804">Transcription</keyword>
<dbReference type="Gene3D" id="1.10.132.30">
    <property type="match status" value="1"/>
</dbReference>
<dbReference type="VEuPathDB" id="MicrosporidiaDB:M970_041370"/>
<evidence type="ECO:0000256" key="8">
    <source>
        <dbReference type="ARBA" id="ARBA00022842"/>
    </source>
</evidence>
<evidence type="ECO:0000256" key="10">
    <source>
        <dbReference type="ARBA" id="ARBA00023242"/>
    </source>
</evidence>
<dbReference type="Gene3D" id="1.10.274.100">
    <property type="entry name" value="RNA polymerase Rpb1, domain 3"/>
    <property type="match status" value="1"/>
</dbReference>
<evidence type="ECO:0000313" key="15">
    <source>
        <dbReference type="EMBL" id="AGE95199.1"/>
    </source>
</evidence>
<feature type="compositionally biased region" description="Acidic residues" evidence="13">
    <location>
        <begin position="1164"/>
        <end position="1181"/>
    </location>
</feature>
<feature type="compositionally biased region" description="Acidic residues" evidence="13">
    <location>
        <begin position="1122"/>
        <end position="1137"/>
    </location>
</feature>
<dbReference type="InterPro" id="IPR007083">
    <property type="entry name" value="RNA_pol_Rpb1_4"/>
</dbReference>
<comment type="similarity">
    <text evidence="2 12">Belongs to the RNA polymerase beta' chain family.</text>
</comment>
<dbReference type="GO" id="GO:0003899">
    <property type="term" value="F:DNA-directed RNA polymerase activity"/>
    <property type="evidence" value="ECO:0007669"/>
    <property type="project" value="UniProtKB-EC"/>
</dbReference>
<dbReference type="GO" id="GO:0046872">
    <property type="term" value="F:metal ion binding"/>
    <property type="evidence" value="ECO:0007669"/>
    <property type="project" value="UniProtKB-KW"/>
</dbReference>
<comment type="function">
    <text evidence="12">DNA-dependent RNA polymerase catalyzes the transcription of DNA into RNA using the four ribonucleoside triphosphates as substrates.</text>
</comment>
<dbReference type="GO" id="GO:0003677">
    <property type="term" value="F:DNA binding"/>
    <property type="evidence" value="ECO:0007669"/>
    <property type="project" value="InterPro"/>
</dbReference>
<dbReference type="EC" id="2.7.7.6" evidence="12"/>
<dbReference type="Gene3D" id="4.10.860.120">
    <property type="entry name" value="RNA polymerase II, clamp domain"/>
    <property type="match status" value="1"/>
</dbReference>
<organism evidence="15">
    <name type="scientific">Encephalitozoon cuniculi</name>
    <name type="common">Microsporidian parasite</name>
    <dbReference type="NCBI Taxonomy" id="6035"/>
    <lineage>
        <taxon>Eukaryota</taxon>
        <taxon>Fungi</taxon>
        <taxon>Fungi incertae sedis</taxon>
        <taxon>Microsporidia</taxon>
        <taxon>Unikaryonidae</taxon>
        <taxon>Encephalitozoon</taxon>
    </lineage>
</organism>
<dbReference type="PANTHER" id="PTHR19376">
    <property type="entry name" value="DNA-DIRECTED RNA POLYMERASE"/>
    <property type="match status" value="1"/>
</dbReference>
<dbReference type="Pfam" id="PF04998">
    <property type="entry name" value="RNA_pol_Rpb1_5"/>
    <property type="match status" value="1"/>
</dbReference>
<feature type="region of interest" description="Disordered" evidence="13">
    <location>
        <begin position="1108"/>
        <end position="1181"/>
    </location>
</feature>
<dbReference type="InterPro" id="IPR007080">
    <property type="entry name" value="RNA_pol_Rpb1_1"/>
</dbReference>
<dbReference type="InterPro" id="IPR042102">
    <property type="entry name" value="RNA_pol_Rpb1_3_sf"/>
</dbReference>
<feature type="domain" description="RNA polymerase N-terminal" evidence="14">
    <location>
        <begin position="251"/>
        <end position="544"/>
    </location>
</feature>
<comment type="catalytic activity">
    <reaction evidence="11 12">
        <text>RNA(n) + a ribonucleoside 5'-triphosphate = RNA(n+1) + diphosphate</text>
        <dbReference type="Rhea" id="RHEA:21248"/>
        <dbReference type="Rhea" id="RHEA-COMP:14527"/>
        <dbReference type="Rhea" id="RHEA-COMP:17342"/>
        <dbReference type="ChEBI" id="CHEBI:33019"/>
        <dbReference type="ChEBI" id="CHEBI:61557"/>
        <dbReference type="ChEBI" id="CHEBI:140395"/>
        <dbReference type="EC" id="2.7.7.6"/>
    </reaction>
</comment>
<evidence type="ECO:0000256" key="11">
    <source>
        <dbReference type="ARBA" id="ARBA00048552"/>
    </source>
</evidence>
<dbReference type="InterPro" id="IPR015699">
    <property type="entry name" value="DNA-dir_RNA_pol1_lsu_N"/>
</dbReference>
<dbReference type="GO" id="GO:0005736">
    <property type="term" value="C:RNA polymerase I complex"/>
    <property type="evidence" value="ECO:0007669"/>
    <property type="project" value="UniProtKB-ARBA"/>
</dbReference>
<keyword evidence="7" id="KW-0862">Zinc</keyword>
<dbReference type="GO" id="GO:0006351">
    <property type="term" value="P:DNA-templated transcription"/>
    <property type="evidence" value="ECO:0007669"/>
    <property type="project" value="InterPro"/>
</dbReference>
<dbReference type="VEuPathDB" id="MicrosporidiaDB:ECU04_1400"/>
<evidence type="ECO:0000256" key="2">
    <source>
        <dbReference type="ARBA" id="ARBA00006460"/>
    </source>
</evidence>
<keyword evidence="10" id="KW-0539">Nucleus</keyword>
<dbReference type="VEuPathDB" id="MicrosporidiaDB:AEWQ_041370"/>
<evidence type="ECO:0000256" key="5">
    <source>
        <dbReference type="ARBA" id="ARBA00022695"/>
    </source>
</evidence>
<dbReference type="FunFam" id="2.40.40.20:FF:000019">
    <property type="entry name" value="DNA-directed RNA polymerase II subunit RPB1"/>
    <property type="match status" value="1"/>
</dbReference>
<dbReference type="InterPro" id="IPR000722">
    <property type="entry name" value="RNA_pol_asu"/>
</dbReference>
<evidence type="ECO:0000256" key="1">
    <source>
        <dbReference type="ARBA" id="ARBA00004123"/>
    </source>
</evidence>
<evidence type="ECO:0000256" key="3">
    <source>
        <dbReference type="ARBA" id="ARBA00022478"/>
    </source>
</evidence>
<dbReference type="InterPro" id="IPR007066">
    <property type="entry name" value="RNA_pol_Rpb1_3"/>
</dbReference>
<evidence type="ECO:0000256" key="7">
    <source>
        <dbReference type="ARBA" id="ARBA00022833"/>
    </source>
</evidence>
<dbReference type="Pfam" id="PF00623">
    <property type="entry name" value="RNA_pol_Rpb1_2"/>
    <property type="match status" value="1"/>
</dbReference>
<dbReference type="InterPro" id="IPR047107">
    <property type="entry name" value="DNA-dir_RNA_pol1_lsu_C"/>
</dbReference>
<feature type="compositionally biased region" description="Basic and acidic residues" evidence="13">
    <location>
        <begin position="1108"/>
        <end position="1121"/>
    </location>
</feature>
<dbReference type="VEuPathDB" id="MicrosporidiaDB:AEWR_041370"/>
<keyword evidence="4 12" id="KW-0808">Transferase</keyword>
<dbReference type="InterPro" id="IPR038120">
    <property type="entry name" value="Rpb1_funnel_sf"/>
</dbReference>
<proteinExistence type="inferred from homology"/>
<dbReference type="InterPro" id="IPR007081">
    <property type="entry name" value="RNA_pol_Rpb1_5"/>
</dbReference>
<dbReference type="CDD" id="cd02735">
    <property type="entry name" value="RNAP_I_Rpa1_C"/>
    <property type="match status" value="1"/>
</dbReference>
<comment type="subcellular location">
    <subcellularLocation>
        <location evidence="1">Nucleus</location>
    </subcellularLocation>
</comment>
<dbReference type="SUPFAM" id="SSF64484">
    <property type="entry name" value="beta and beta-prime subunits of DNA dependent RNA-polymerase"/>
    <property type="match status" value="1"/>
</dbReference>
<gene>
    <name evidence="15" type="ORF">ECU04_1400</name>
</gene>
<evidence type="ECO:0000256" key="6">
    <source>
        <dbReference type="ARBA" id="ARBA00022723"/>
    </source>
</evidence>
<evidence type="ECO:0000256" key="4">
    <source>
        <dbReference type="ARBA" id="ARBA00022679"/>
    </source>
</evidence>
<dbReference type="Pfam" id="PF04983">
    <property type="entry name" value="RNA_pol_Rpb1_3"/>
    <property type="match status" value="1"/>
</dbReference>
<dbReference type="Gene3D" id="6.10.250.2940">
    <property type="match status" value="1"/>
</dbReference>
<keyword evidence="6" id="KW-0479">Metal-binding</keyword>
<evidence type="ECO:0000256" key="13">
    <source>
        <dbReference type="SAM" id="MobiDB-lite"/>
    </source>
</evidence>
<dbReference type="Gene3D" id="2.40.40.20">
    <property type="match status" value="1"/>
</dbReference>
<evidence type="ECO:0000256" key="12">
    <source>
        <dbReference type="RuleBase" id="RU004279"/>
    </source>
</evidence>
<dbReference type="Gene3D" id="3.30.1490.180">
    <property type="entry name" value="RNA polymerase ii"/>
    <property type="match status" value="1"/>
</dbReference>
<protein>
    <recommendedName>
        <fullName evidence="12">DNA-directed RNA polymerase subunit</fullName>
        <ecNumber evidence="12">2.7.7.6</ecNumber>
    </recommendedName>
</protein>
<dbReference type="Gene3D" id="3.30.70.2850">
    <property type="match status" value="1"/>
</dbReference>
<dbReference type="InterPro" id="IPR045867">
    <property type="entry name" value="DNA-dir_RpoC_beta_prime"/>
</dbReference>
<dbReference type="EMBL" id="KC513606">
    <property type="protein sequence ID" value="AGE95199.1"/>
    <property type="molecule type" value="Genomic_DNA"/>
</dbReference>
<dbReference type="PANTHER" id="PTHR19376:SF11">
    <property type="entry name" value="DNA-DIRECTED RNA POLYMERASE I SUBUNIT RPA1"/>
    <property type="match status" value="1"/>
</dbReference>
<sequence length="1395" mass="157686">MVMKFHPKNISFGSYSDEEIERNSCMEVVVPGCFDKFGHPIRGGLYDLRMGPLDLSSNCKTCNLSFLNCPGHFGHIKLSRIVLNPMFFDSLFSIVRCYCFQCKHFRITNYDRLILFCKFSLLLNGEEAEDLDRLYMVSEEEELYKIVSERIENAKKNRSEPLMESHQEVVHRFLQNAGSRRKCVRCGHSNPKIVKGAKMKVLKDLRKGNEKDEDGKDLEFLSPDAVRELMDDLFSNEADLIESIFFRRDPGMFFISNLPVIPNRFRPMIVLDGKKAENFQTLYLNDILRVSVLVTKDLSYWPELQAAILSSFDNKNISKWSRTRMVPPGHKQILERKDGLFRRNIMGKRVNFAARTVISPDPNLETREIGIPLVFAEALTFPERAASFNVDRLKKAVVNGPTYPGSLYLQDGDVMLSLAHMPDEKRYALANQLLDGKKVVWRHLVDGDVVLMNRQPTLHRPSIMAHKCRVLRKERTLRMHYANCKSYNADFDGDEMNVHFPQNYASEAESRHIVMNDSNYLVPTNGKPIRGLVQDHIVIVTVLTMKDSFFSEEDYFTLVNAGLSDRRIVLDRPCIVKPARLYSGKQVISTILKNLGLVVNIEIETNVPKNAWREHSEERILRIREGNIVTGILDKNSLGPTFKSLIHACGEIKGFATSNDLLTYIGWVGNRYLLMYGFTIGIDDLLLDKEADKKRREVVRVKDQEAKELQRRYVEANPDFYLYADKKAYLDSVMRTEMNSVTSEIVKVSVPSGLQKSFPENNMELIIATGSKGSIVNLSQISGALGQQELEGQRVPIMASGKTLPCFAALDPSPSSGGYIYHRFLTGIDLPQYFFHCMAGREGLIDTAIKTANSGYLQRCLIKHMEEAKVEYDMSVRIGKRVIQFMYGEDGLDCTKSSYLDDAEFFKRNVLLFGKSASIVSKLEDRYKDFLSLKFRKQIDLLDDELRRFLADRYICSLADPGESVGVIAAQSVGEPSTQMTLNTFHLAGVGAKNVTLGVPRLREILITASKSIRTPLITVPIKRRVSFDITECLRRVTLKDCVKRFGVTEEIVMVSGVFQKKVKIMFELDNFVDLAGEVLDRKFLKLLGNKMKGLAKAKYTLGMSEAPKDDCKEVDENKENEGEDESDSDKESDPEGDNVCLEATTGENGDKDSEDHSTSYLEATDETDQTDDSGDTEEEEDFMNFAKKSKNVLTFEILYPSGFNEVISSVVESILPTIVVREVKGMEKASVSGSQLFVKSSSIYSLTRMIEVSPGVYEDLLDILDIYNAESNDIYGVYLTLGVEAARHAIINEVVKVFDVYGISIDIRHLLLIADYMTRKGSYSPFSRHGLGADDSPIQRISFESCYSNFKTAATFHLEDKLSNPSASLTVGNPVRCGTGCFDLIHNIDFPNKV</sequence>
<dbReference type="Gene3D" id="6.20.50.80">
    <property type="match status" value="1"/>
</dbReference>
<dbReference type="Pfam" id="PF05000">
    <property type="entry name" value="RNA_pol_Rpb1_4"/>
    <property type="match status" value="1"/>
</dbReference>
<keyword evidence="8" id="KW-0460">Magnesium</keyword>
<evidence type="ECO:0000259" key="14">
    <source>
        <dbReference type="SMART" id="SM00663"/>
    </source>
</evidence>
<dbReference type="VEuPathDB" id="MicrosporidiaDB:AEWD_041380"/>
<name>M1JII4_ENCCN</name>
<keyword evidence="5 12" id="KW-0548">Nucleotidyltransferase</keyword>
<evidence type="ECO:0000256" key="9">
    <source>
        <dbReference type="ARBA" id="ARBA00023163"/>
    </source>
</evidence>
<dbReference type="CDD" id="cd01435">
    <property type="entry name" value="RNAP_I_RPA1_N"/>
    <property type="match status" value="1"/>
</dbReference>
<accession>M1JII4</accession>